<feature type="domain" description="GGDEF" evidence="5">
    <location>
        <begin position="149"/>
        <end position="281"/>
    </location>
</feature>
<dbReference type="InterPro" id="IPR018060">
    <property type="entry name" value="HTH_AraC"/>
</dbReference>
<gene>
    <name evidence="6" type="ORF">QE109_15255</name>
</gene>
<proteinExistence type="predicted"/>
<evidence type="ECO:0000313" key="6">
    <source>
        <dbReference type="EMBL" id="MDH8679515.1"/>
    </source>
</evidence>
<dbReference type="InterPro" id="IPR029787">
    <property type="entry name" value="Nucleotide_cyclase"/>
</dbReference>
<keyword evidence="2" id="KW-0238">DNA-binding</keyword>
<dbReference type="PANTHER" id="PTHR47504:SF5">
    <property type="entry name" value="RIGHT ORIGIN-BINDING PROTEIN"/>
    <property type="match status" value="1"/>
</dbReference>
<dbReference type="InterPro" id="IPR009057">
    <property type="entry name" value="Homeodomain-like_sf"/>
</dbReference>
<dbReference type="PROSITE" id="PS01124">
    <property type="entry name" value="HTH_ARAC_FAMILY_2"/>
    <property type="match status" value="1"/>
</dbReference>
<accession>A0ABT6NGF5</accession>
<keyword evidence="7" id="KW-1185">Reference proteome</keyword>
<name>A0ABT6NGF5_9FIRM</name>
<dbReference type="InterPro" id="IPR018062">
    <property type="entry name" value="HTH_AraC-typ_CS"/>
</dbReference>
<dbReference type="EC" id="2.7.7.65" evidence="6"/>
<evidence type="ECO:0000256" key="2">
    <source>
        <dbReference type="ARBA" id="ARBA00023125"/>
    </source>
</evidence>
<dbReference type="SMART" id="SM00267">
    <property type="entry name" value="GGDEF"/>
    <property type="match status" value="1"/>
</dbReference>
<dbReference type="Proteomes" id="UP001158045">
    <property type="component" value="Unassembled WGS sequence"/>
</dbReference>
<dbReference type="InterPro" id="IPR000160">
    <property type="entry name" value="GGDEF_dom"/>
</dbReference>
<dbReference type="Gene3D" id="3.30.70.270">
    <property type="match status" value="1"/>
</dbReference>
<evidence type="ECO:0000256" key="3">
    <source>
        <dbReference type="ARBA" id="ARBA00023163"/>
    </source>
</evidence>
<evidence type="ECO:0000313" key="7">
    <source>
        <dbReference type="Proteomes" id="UP001158045"/>
    </source>
</evidence>
<dbReference type="PROSITE" id="PS50887">
    <property type="entry name" value="GGDEF"/>
    <property type="match status" value="1"/>
</dbReference>
<dbReference type="GO" id="GO:0052621">
    <property type="term" value="F:diguanylate cyclase activity"/>
    <property type="evidence" value="ECO:0007669"/>
    <property type="project" value="UniProtKB-EC"/>
</dbReference>
<feature type="domain" description="HTH araC/xylS-type" evidence="4">
    <location>
        <begin position="10"/>
        <end position="108"/>
    </location>
</feature>
<dbReference type="InterPro" id="IPR043128">
    <property type="entry name" value="Rev_trsase/Diguanyl_cyclase"/>
</dbReference>
<keyword evidence="6" id="KW-0808">Transferase</keyword>
<dbReference type="InterPro" id="IPR050959">
    <property type="entry name" value="MarA-like"/>
</dbReference>
<keyword evidence="1" id="KW-0805">Transcription regulation</keyword>
<reference evidence="6 7" key="1">
    <citation type="submission" date="2023-04" db="EMBL/GenBank/DDBJ databases">
        <title>Fusibacter bizertensis strain WBS, isolated from littoral bottom sediments of the Arctic seas - biochemical and genomic analysis.</title>
        <authorList>
            <person name="Brioukhanov A.L."/>
        </authorList>
    </citation>
    <scope>NUCLEOTIDE SEQUENCE [LARGE SCALE GENOMIC DNA]</scope>
    <source>
        <strain evidence="6 7">WBS</strain>
    </source>
</reference>
<dbReference type="PROSITE" id="PS00041">
    <property type="entry name" value="HTH_ARAC_FAMILY_1"/>
    <property type="match status" value="1"/>
</dbReference>
<organism evidence="6 7">
    <name type="scientific">Fusibacter bizertensis</name>
    <dbReference type="NCBI Taxonomy" id="1488331"/>
    <lineage>
        <taxon>Bacteria</taxon>
        <taxon>Bacillati</taxon>
        <taxon>Bacillota</taxon>
        <taxon>Clostridia</taxon>
        <taxon>Eubacteriales</taxon>
        <taxon>Eubacteriales Family XII. Incertae Sedis</taxon>
        <taxon>Fusibacter</taxon>
    </lineage>
</organism>
<dbReference type="NCBIfam" id="TIGR00254">
    <property type="entry name" value="GGDEF"/>
    <property type="match status" value="1"/>
</dbReference>
<dbReference type="Pfam" id="PF00990">
    <property type="entry name" value="GGDEF"/>
    <property type="match status" value="1"/>
</dbReference>
<protein>
    <submittedName>
        <fullName evidence="6">Diguanylate cyclase</fullName>
        <ecNumber evidence="6">2.7.7.65</ecNumber>
    </submittedName>
</protein>
<evidence type="ECO:0000256" key="1">
    <source>
        <dbReference type="ARBA" id="ARBA00023015"/>
    </source>
</evidence>
<dbReference type="EMBL" id="JARYZI010000013">
    <property type="protein sequence ID" value="MDH8679515.1"/>
    <property type="molecule type" value="Genomic_DNA"/>
</dbReference>
<evidence type="ECO:0000259" key="4">
    <source>
        <dbReference type="PROSITE" id="PS01124"/>
    </source>
</evidence>
<dbReference type="SUPFAM" id="SSF46689">
    <property type="entry name" value="Homeodomain-like"/>
    <property type="match status" value="1"/>
</dbReference>
<dbReference type="Gene3D" id="1.10.10.60">
    <property type="entry name" value="Homeodomain-like"/>
    <property type="match status" value="2"/>
</dbReference>
<dbReference type="SUPFAM" id="SSF55073">
    <property type="entry name" value="Nucleotide cyclase"/>
    <property type="match status" value="1"/>
</dbReference>
<dbReference type="PANTHER" id="PTHR47504">
    <property type="entry name" value="RIGHT ORIGIN-BINDING PROTEIN"/>
    <property type="match status" value="1"/>
</dbReference>
<sequence>MQMDVLSQFQNSIEYIEKRLVEPIKLEQVASEACMCLSSYYALFKALTHFTLKEYIRKRRLTEAASELVYSKQTVLEIALKYQYETYEAFSRAFKLMYGLSPTLYRKTGIFVAAYPRLKIIHIDESEGIKLMSYEMNKEHIIEDIERVQTGYIMDVDVDHFISVNENYGRDGGDKVLVEVPRRIKKLLKSKAIESEVMRFGGDEFIIVFNQMTKTEIEALAEEILAQFATPILYKTDEIKITVTIGIVPIHHGDNAEVYIDQVNATMINAKKMGRNTHQML</sequence>
<dbReference type="RefSeq" id="WP_281095412.1">
    <property type="nucleotide sequence ID" value="NZ_JARYZI010000013.1"/>
</dbReference>
<dbReference type="SMART" id="SM00342">
    <property type="entry name" value="HTH_ARAC"/>
    <property type="match status" value="1"/>
</dbReference>
<dbReference type="Pfam" id="PF12833">
    <property type="entry name" value="HTH_18"/>
    <property type="match status" value="1"/>
</dbReference>
<evidence type="ECO:0000259" key="5">
    <source>
        <dbReference type="PROSITE" id="PS50887"/>
    </source>
</evidence>
<keyword evidence="6" id="KW-0548">Nucleotidyltransferase</keyword>
<keyword evidence="3" id="KW-0804">Transcription</keyword>
<comment type="caution">
    <text evidence="6">The sequence shown here is derived from an EMBL/GenBank/DDBJ whole genome shotgun (WGS) entry which is preliminary data.</text>
</comment>
<dbReference type="CDD" id="cd01949">
    <property type="entry name" value="GGDEF"/>
    <property type="match status" value="1"/>
</dbReference>